<dbReference type="Gene3D" id="2.110.10.10">
    <property type="entry name" value="Hemopexin-like domain"/>
    <property type="match status" value="1"/>
</dbReference>
<evidence type="ECO:0000256" key="9">
    <source>
        <dbReference type="ARBA" id="ARBA00023145"/>
    </source>
</evidence>
<keyword evidence="3" id="KW-0645">Protease</keyword>
<sequence>MVNLDLTRSLDFGGSNLRACDVVHLRVGDLSAECLQQPLDSSHSRRCVISVTHSTWVCYVKRFSKENNRNWHEGSTKRTTASATTDSVSATARHCSLCADERAMWNQKTFKEQNLRTLQPRNLDGGQVRAVLYHALEVWAKHSKLTFQELNSDRADILVYFHSGYHGDGYAFDGRGQVLAHAFFPGKERGGDAHFDEDEVWIVDPYADLEQIEGTSLFAVAAHEFGHSLGLSHSSVQGALMFPWYQGYEGLTPDLQLPDDDKHAIQQLYGAKDTKLWEKIPTYKPYYPQRPDTPRPATPATPPRPPVRPTRPTTPTTTPTPRTRPPRPTAPPPPPPPPPRPHPSTSTSTPASPSPSTSTSTSTSSPPSSSSSSSSHTKTRFFIFKGKYLWRIGEQGLRKEYPAEITRLWYGLPQGLTHVDAVYERNDKKIVFFIDKMYYLFDANYLMPGYPKPIHYLGLPRELERVDAAMVWGHNGKTYFFSGTMYWRFDEEVGRVELDYPRDMSMWKGVGYNIDAVFQWKDGKTYFFKNKGFWKFNDMRMRVENERQTLSAPFWMGCPRTTEMDDMDPTRPTTKRQIASSSSSSKWYSSVLISIVLLHCLITTSLSD</sequence>
<dbReference type="SMART" id="SM00235">
    <property type="entry name" value="ZnMc"/>
    <property type="match status" value="1"/>
</dbReference>
<evidence type="ECO:0000256" key="2">
    <source>
        <dbReference type="ARBA" id="ARBA00010370"/>
    </source>
</evidence>
<dbReference type="CDD" id="cd00094">
    <property type="entry name" value="HX"/>
    <property type="match status" value="1"/>
</dbReference>
<dbReference type="InterPro" id="IPR000585">
    <property type="entry name" value="Hemopexin-like_dom"/>
</dbReference>
<dbReference type="PRINTS" id="PR00138">
    <property type="entry name" value="MATRIXIN"/>
</dbReference>
<keyword evidence="8" id="KW-0482">Metalloprotease</keyword>
<accession>A0ABR1BCE9</accession>
<comment type="cofactor">
    <cofactor evidence="1">
        <name>Zn(2+)</name>
        <dbReference type="ChEBI" id="CHEBI:29105"/>
    </cofactor>
</comment>
<dbReference type="EMBL" id="JAWJWF010000002">
    <property type="protein sequence ID" value="KAK6638074.1"/>
    <property type="molecule type" value="Genomic_DNA"/>
</dbReference>
<dbReference type="InterPro" id="IPR006026">
    <property type="entry name" value="Peptidase_Metallo"/>
</dbReference>
<dbReference type="SMART" id="SM00120">
    <property type="entry name" value="HX"/>
    <property type="match status" value="4"/>
</dbReference>
<dbReference type="CDD" id="cd04278">
    <property type="entry name" value="ZnMc_MMP"/>
    <property type="match status" value="1"/>
</dbReference>
<evidence type="ECO:0000256" key="10">
    <source>
        <dbReference type="PROSITE-ProRule" id="PRU01011"/>
    </source>
</evidence>
<feature type="repeat" description="Hemopexin" evidence="10">
    <location>
        <begin position="463"/>
        <end position="510"/>
    </location>
</feature>
<feature type="region of interest" description="Disordered" evidence="11">
    <location>
        <begin position="285"/>
        <end position="376"/>
    </location>
</feature>
<evidence type="ECO:0000256" key="1">
    <source>
        <dbReference type="ARBA" id="ARBA00001947"/>
    </source>
</evidence>
<keyword evidence="9" id="KW-0865">Zymogen</keyword>
<name>A0ABR1BCE9_POLSC</name>
<evidence type="ECO:0000256" key="3">
    <source>
        <dbReference type="ARBA" id="ARBA00022670"/>
    </source>
</evidence>
<protein>
    <recommendedName>
        <fullName evidence="12">Peptidase metallopeptidase domain-containing protein</fullName>
    </recommendedName>
</protein>
<keyword evidence="14" id="KW-1185">Reference proteome</keyword>
<keyword evidence="6" id="KW-0378">Hydrolase</keyword>
<dbReference type="InterPro" id="IPR033739">
    <property type="entry name" value="M10A_MMP"/>
</dbReference>
<feature type="repeat" description="Hemopexin" evidence="10">
    <location>
        <begin position="366"/>
        <end position="412"/>
    </location>
</feature>
<feature type="compositionally biased region" description="Low complexity" evidence="11">
    <location>
        <begin position="343"/>
        <end position="375"/>
    </location>
</feature>
<dbReference type="SUPFAM" id="SSF55486">
    <property type="entry name" value="Metalloproteases ('zincins'), catalytic domain"/>
    <property type="match status" value="1"/>
</dbReference>
<evidence type="ECO:0000256" key="8">
    <source>
        <dbReference type="ARBA" id="ARBA00023049"/>
    </source>
</evidence>
<feature type="repeat" description="Hemopexin" evidence="10">
    <location>
        <begin position="511"/>
        <end position="558"/>
    </location>
</feature>
<dbReference type="Pfam" id="PF00413">
    <property type="entry name" value="Peptidase_M10"/>
    <property type="match status" value="1"/>
</dbReference>
<dbReference type="InterPro" id="IPR021190">
    <property type="entry name" value="Pept_M10A"/>
</dbReference>
<dbReference type="Pfam" id="PF00045">
    <property type="entry name" value="Hemopexin"/>
    <property type="match status" value="4"/>
</dbReference>
<dbReference type="PANTHER" id="PTHR10201">
    <property type="entry name" value="MATRIX METALLOPROTEINASE"/>
    <property type="match status" value="1"/>
</dbReference>
<feature type="compositionally biased region" description="Pro residues" evidence="11">
    <location>
        <begin position="322"/>
        <end position="342"/>
    </location>
</feature>
<proteinExistence type="inferred from homology"/>
<feature type="domain" description="Peptidase metallopeptidase" evidence="12">
    <location>
        <begin position="106"/>
        <end position="271"/>
    </location>
</feature>
<feature type="compositionally biased region" description="Pro residues" evidence="11">
    <location>
        <begin position="294"/>
        <end position="309"/>
    </location>
</feature>
<gene>
    <name evidence="13" type="ORF">RUM44_008499</name>
</gene>
<keyword evidence="4" id="KW-0479">Metal-binding</keyword>
<dbReference type="SUPFAM" id="SSF50923">
    <property type="entry name" value="Hemopexin-like domain"/>
    <property type="match status" value="1"/>
</dbReference>
<comment type="similarity">
    <text evidence="2">Belongs to the peptidase M10A family.</text>
</comment>
<dbReference type="PROSITE" id="PS51642">
    <property type="entry name" value="HEMOPEXIN_2"/>
    <property type="match status" value="4"/>
</dbReference>
<keyword evidence="5" id="KW-0677">Repeat</keyword>
<feature type="repeat" description="Hemopexin" evidence="10">
    <location>
        <begin position="416"/>
        <end position="461"/>
    </location>
</feature>
<organism evidence="13 14">
    <name type="scientific">Polyplax serrata</name>
    <name type="common">Common mouse louse</name>
    <dbReference type="NCBI Taxonomy" id="468196"/>
    <lineage>
        <taxon>Eukaryota</taxon>
        <taxon>Metazoa</taxon>
        <taxon>Ecdysozoa</taxon>
        <taxon>Arthropoda</taxon>
        <taxon>Hexapoda</taxon>
        <taxon>Insecta</taxon>
        <taxon>Pterygota</taxon>
        <taxon>Neoptera</taxon>
        <taxon>Paraneoptera</taxon>
        <taxon>Psocodea</taxon>
        <taxon>Troctomorpha</taxon>
        <taxon>Phthiraptera</taxon>
        <taxon>Anoplura</taxon>
        <taxon>Polyplacidae</taxon>
        <taxon>Polyplax</taxon>
    </lineage>
</organism>
<evidence type="ECO:0000259" key="12">
    <source>
        <dbReference type="SMART" id="SM00235"/>
    </source>
</evidence>
<reference evidence="13 14" key="1">
    <citation type="submission" date="2023-09" db="EMBL/GenBank/DDBJ databases">
        <title>Genomes of two closely related lineages of the louse Polyplax serrata with different host specificities.</title>
        <authorList>
            <person name="Martinu J."/>
            <person name="Tarabai H."/>
            <person name="Stefka J."/>
            <person name="Hypsa V."/>
        </authorList>
    </citation>
    <scope>NUCLEOTIDE SEQUENCE [LARGE SCALE GENOMIC DNA]</scope>
    <source>
        <strain evidence="13">98ZLc_SE</strain>
    </source>
</reference>
<dbReference type="InterPro" id="IPR024079">
    <property type="entry name" value="MetalloPept_cat_dom_sf"/>
</dbReference>
<dbReference type="InterPro" id="IPR001818">
    <property type="entry name" value="Pept_M10_metallopeptidase"/>
</dbReference>
<evidence type="ECO:0000256" key="6">
    <source>
        <dbReference type="ARBA" id="ARBA00022801"/>
    </source>
</evidence>
<evidence type="ECO:0000313" key="13">
    <source>
        <dbReference type="EMBL" id="KAK6638074.1"/>
    </source>
</evidence>
<dbReference type="PANTHER" id="PTHR10201:SF308">
    <property type="entry name" value="MATRIX METALLOPROTEINASE 2"/>
    <property type="match status" value="1"/>
</dbReference>
<evidence type="ECO:0000256" key="7">
    <source>
        <dbReference type="ARBA" id="ARBA00022833"/>
    </source>
</evidence>
<evidence type="ECO:0000256" key="4">
    <source>
        <dbReference type="ARBA" id="ARBA00022723"/>
    </source>
</evidence>
<evidence type="ECO:0000256" key="11">
    <source>
        <dbReference type="SAM" id="MobiDB-lite"/>
    </source>
</evidence>
<evidence type="ECO:0000256" key="5">
    <source>
        <dbReference type="ARBA" id="ARBA00022737"/>
    </source>
</evidence>
<comment type="caution">
    <text evidence="13">The sequence shown here is derived from an EMBL/GenBank/DDBJ whole genome shotgun (WGS) entry which is preliminary data.</text>
</comment>
<dbReference type="InterPro" id="IPR036375">
    <property type="entry name" value="Hemopexin-like_dom_sf"/>
</dbReference>
<dbReference type="Proteomes" id="UP001359485">
    <property type="component" value="Unassembled WGS sequence"/>
</dbReference>
<evidence type="ECO:0000313" key="14">
    <source>
        <dbReference type="Proteomes" id="UP001359485"/>
    </source>
</evidence>
<dbReference type="Gene3D" id="3.40.390.10">
    <property type="entry name" value="Collagenase (Catalytic Domain)"/>
    <property type="match status" value="1"/>
</dbReference>
<feature type="compositionally biased region" description="Low complexity" evidence="11">
    <location>
        <begin position="310"/>
        <end position="321"/>
    </location>
</feature>
<keyword evidence="7" id="KW-0862">Zinc</keyword>
<dbReference type="InterPro" id="IPR018487">
    <property type="entry name" value="Hemopexin-like_repeat"/>
</dbReference>